<evidence type="ECO:0000256" key="1">
    <source>
        <dbReference type="ARBA" id="ARBA00004651"/>
    </source>
</evidence>
<accession>A0A4S4B303</accession>
<keyword evidence="5 7" id="KW-1133">Transmembrane helix</keyword>
<evidence type="ECO:0000256" key="7">
    <source>
        <dbReference type="SAM" id="Phobius"/>
    </source>
</evidence>
<dbReference type="InterPro" id="IPR002751">
    <property type="entry name" value="CbiM/NikMN"/>
</dbReference>
<keyword evidence="6 7" id="KW-0472">Membrane</keyword>
<dbReference type="OrthoDB" id="5297929at2"/>
<evidence type="ECO:0000256" key="6">
    <source>
        <dbReference type="ARBA" id="ARBA00023136"/>
    </source>
</evidence>
<reference evidence="8 9" key="1">
    <citation type="submission" date="2019-04" db="EMBL/GenBank/DDBJ databases">
        <title>Azoarcus nasutitermitis sp. nov. isolated from termite nest.</title>
        <authorList>
            <person name="Lin S.-Y."/>
            <person name="Hameed A."/>
            <person name="Hsu Y.-H."/>
            <person name="Young C.-C."/>
        </authorList>
    </citation>
    <scope>NUCLEOTIDE SEQUENCE [LARGE SCALE GENOMIC DNA]</scope>
    <source>
        <strain evidence="8 9">CC-YHH838</strain>
    </source>
</reference>
<comment type="caution">
    <text evidence="8">The sequence shown here is derived from an EMBL/GenBank/DDBJ whole genome shotgun (WGS) entry which is preliminary data.</text>
</comment>
<protein>
    <recommendedName>
        <fullName evidence="10">Energy-coupling factor ABC transporter permease</fullName>
    </recommendedName>
</protein>
<feature type="transmembrane region" description="Helical" evidence="7">
    <location>
        <begin position="104"/>
        <end position="125"/>
    </location>
</feature>
<evidence type="ECO:0000256" key="2">
    <source>
        <dbReference type="ARBA" id="ARBA00022448"/>
    </source>
</evidence>
<feature type="transmembrane region" description="Helical" evidence="7">
    <location>
        <begin position="40"/>
        <end position="58"/>
    </location>
</feature>
<keyword evidence="9" id="KW-1185">Reference proteome</keyword>
<dbReference type="RefSeq" id="WP_136347059.1">
    <property type="nucleotide sequence ID" value="NZ_SSOC01000002.1"/>
</dbReference>
<keyword evidence="4 7" id="KW-0812">Transmembrane</keyword>
<dbReference type="Gene3D" id="1.10.1760.20">
    <property type="match status" value="1"/>
</dbReference>
<sequence>MNLSADLFSTGWHLAALALSLLIGWLTWRTAPWQRLKTGPQLNLLLGFAVGLTLIWSLKAGVKPGLTLHMMGAMAATLALGPQLAIVALGLALTGIALNGTFGWQAWPINFLLMVVVPVLIAYRIHRLVERWLPAHFFVFIFVAGFFGSALTVMLQGLVASAVLVAAGAYSADFLASDYLPYFLLLGFSEGWISGGVITLMVVYRPEWVAAFDDRRYLFRK</sequence>
<dbReference type="Pfam" id="PF01891">
    <property type="entry name" value="CbiM"/>
    <property type="match status" value="1"/>
</dbReference>
<gene>
    <name evidence="8" type="ORF">E6C76_04435</name>
</gene>
<dbReference type="GO" id="GO:0005886">
    <property type="term" value="C:plasma membrane"/>
    <property type="evidence" value="ECO:0007669"/>
    <property type="project" value="UniProtKB-SubCell"/>
</dbReference>
<organism evidence="8 9">
    <name type="scientific">Pseudothauera nasutitermitis</name>
    <dbReference type="NCBI Taxonomy" id="2565930"/>
    <lineage>
        <taxon>Bacteria</taxon>
        <taxon>Pseudomonadati</taxon>
        <taxon>Pseudomonadota</taxon>
        <taxon>Betaproteobacteria</taxon>
        <taxon>Rhodocyclales</taxon>
        <taxon>Zoogloeaceae</taxon>
        <taxon>Pseudothauera</taxon>
    </lineage>
</organism>
<dbReference type="Proteomes" id="UP000308430">
    <property type="component" value="Unassembled WGS sequence"/>
</dbReference>
<name>A0A4S4B303_9RHOO</name>
<feature type="transmembrane region" description="Helical" evidence="7">
    <location>
        <begin position="182"/>
        <end position="204"/>
    </location>
</feature>
<evidence type="ECO:0000313" key="8">
    <source>
        <dbReference type="EMBL" id="THF66110.1"/>
    </source>
</evidence>
<feature type="transmembrane region" description="Helical" evidence="7">
    <location>
        <begin position="137"/>
        <end position="170"/>
    </location>
</feature>
<dbReference type="EMBL" id="SSOC01000002">
    <property type="protein sequence ID" value="THF66110.1"/>
    <property type="molecule type" value="Genomic_DNA"/>
</dbReference>
<evidence type="ECO:0008006" key="10">
    <source>
        <dbReference type="Google" id="ProtNLM"/>
    </source>
</evidence>
<evidence type="ECO:0000256" key="3">
    <source>
        <dbReference type="ARBA" id="ARBA00022475"/>
    </source>
</evidence>
<keyword evidence="3" id="KW-1003">Cell membrane</keyword>
<dbReference type="AlphaFoldDB" id="A0A4S4B303"/>
<comment type="subcellular location">
    <subcellularLocation>
        <location evidence="1">Cell membrane</location>
        <topology evidence="1">Multi-pass membrane protein</topology>
    </subcellularLocation>
</comment>
<evidence type="ECO:0000256" key="5">
    <source>
        <dbReference type="ARBA" id="ARBA00022989"/>
    </source>
</evidence>
<keyword evidence="2" id="KW-0813">Transport</keyword>
<feature type="transmembrane region" description="Helical" evidence="7">
    <location>
        <begin position="70"/>
        <end position="98"/>
    </location>
</feature>
<proteinExistence type="predicted"/>
<feature type="transmembrane region" description="Helical" evidence="7">
    <location>
        <begin position="7"/>
        <end position="28"/>
    </location>
</feature>
<dbReference type="GO" id="GO:0000041">
    <property type="term" value="P:transition metal ion transport"/>
    <property type="evidence" value="ECO:0007669"/>
    <property type="project" value="InterPro"/>
</dbReference>
<evidence type="ECO:0000256" key="4">
    <source>
        <dbReference type="ARBA" id="ARBA00022692"/>
    </source>
</evidence>
<evidence type="ECO:0000313" key="9">
    <source>
        <dbReference type="Proteomes" id="UP000308430"/>
    </source>
</evidence>